<comment type="caution">
    <text evidence="1">The sequence shown here is derived from an EMBL/GenBank/DDBJ whole genome shotgun (WGS) entry which is preliminary data.</text>
</comment>
<proteinExistence type="predicted"/>
<evidence type="ECO:0000313" key="1">
    <source>
        <dbReference type="EMBL" id="GIQ85123.1"/>
    </source>
</evidence>
<evidence type="ECO:0000313" key="2">
    <source>
        <dbReference type="Proteomes" id="UP000265618"/>
    </source>
</evidence>
<protein>
    <submittedName>
        <fullName evidence="1">Uncharacterized protein</fullName>
    </submittedName>
</protein>
<name>A0A9K3GJC4_9EUKA</name>
<keyword evidence="2" id="KW-1185">Reference proteome</keyword>
<organism evidence="1 2">
    <name type="scientific">Kipferlia bialata</name>
    <dbReference type="NCBI Taxonomy" id="797122"/>
    <lineage>
        <taxon>Eukaryota</taxon>
        <taxon>Metamonada</taxon>
        <taxon>Carpediemonas-like organisms</taxon>
        <taxon>Kipferlia</taxon>
    </lineage>
</organism>
<dbReference type="EMBL" id="BDIP01001779">
    <property type="protein sequence ID" value="GIQ85123.1"/>
    <property type="molecule type" value="Genomic_DNA"/>
</dbReference>
<sequence length="292" mass="33084">MGRKVIAGCEVISLGMHQCAVLNQDRRDLTICHLLSDGTVEHDTVRIPGSGVCDLDDMVFSMAHVHGEIYLCRAKQINCLTLDTRQWRTVWRGPMRGQGRDGYHRLEVLGSCIYGYNHTREMYRFDTERPADGFTTIEVPFSSLDSDIYVKAIRAVHDELYVFVNETEAGGDEQYGYVRYREDVGFLPDIEWVPNGIEVEEMERGKAKAQQTADQWGGSSDAPYGMDYHGTSLNLQSSETVGRSIVLRYGDMEGQYEKRYQLDTISGEWQDIGVEPRLQALVGDICIEVYAL</sequence>
<accession>A0A9K3GJC4</accession>
<reference evidence="1 2" key="1">
    <citation type="journal article" date="2018" name="PLoS ONE">
        <title>The draft genome of Kipferlia bialata reveals reductive genome evolution in fornicate parasites.</title>
        <authorList>
            <person name="Tanifuji G."/>
            <person name="Takabayashi S."/>
            <person name="Kume K."/>
            <person name="Takagi M."/>
            <person name="Nakayama T."/>
            <person name="Kamikawa R."/>
            <person name="Inagaki Y."/>
            <person name="Hashimoto T."/>
        </authorList>
    </citation>
    <scope>NUCLEOTIDE SEQUENCE [LARGE SCALE GENOMIC DNA]</scope>
    <source>
        <strain evidence="1">NY0173</strain>
    </source>
</reference>
<gene>
    <name evidence="1" type="ORF">KIPB_006749</name>
</gene>
<dbReference type="Proteomes" id="UP000265618">
    <property type="component" value="Unassembled WGS sequence"/>
</dbReference>
<dbReference type="AlphaFoldDB" id="A0A9K3GJC4"/>